<organism evidence="1 2">
    <name type="scientific">Enhygromyxa salina</name>
    <dbReference type="NCBI Taxonomy" id="215803"/>
    <lineage>
        <taxon>Bacteria</taxon>
        <taxon>Pseudomonadati</taxon>
        <taxon>Myxococcota</taxon>
        <taxon>Polyangia</taxon>
        <taxon>Nannocystales</taxon>
        <taxon>Nannocystaceae</taxon>
        <taxon>Enhygromyxa</taxon>
    </lineage>
</organism>
<evidence type="ECO:0000313" key="1">
    <source>
        <dbReference type="EMBL" id="KIG16628.1"/>
    </source>
</evidence>
<evidence type="ECO:0000313" key="2">
    <source>
        <dbReference type="Proteomes" id="UP000031599"/>
    </source>
</evidence>
<dbReference type="InterPro" id="IPR036465">
    <property type="entry name" value="vWFA_dom_sf"/>
</dbReference>
<sequence length="577" mass="60745">MSLVAAFVGASGCSKTIECLDLPGGCADDGYTHSETVGETVGETEGDPTNQEPGLTVLTVNKDVDILFVIDNSGSMGEEQALLATSVGAIIDVLEDPDVGANYRIGITTTDNGNPWCPSGATTPEAGKLVASSCKSRLGDFSFNNSVDVQDLACNDICPLSQAELEILPTTTDVDANAKPRPWLESIAGAKNIPDAISMSDAFACIAPQGINGCGFESQLESMYLALIRTQNADEASYGFLRSSAILAVIFLTDEADCSYNKSYSEIFEQDGNKVFWSDPAASFPTSAVCWNAGVECSGDPSNYASCDAVNKDVNGQSNVSDANAVLHPLSRYIGLLDDFEQQKQELNAEQEIIVGLIGGVDNTGEPYYADVGGTNPVFQNTFGIGPGCEAPNPSNPNEPAQAVPPVRLRDVVEAFTPGNMFSICESDYSGALDSIVDRIRDQLQPACYTQCVLDSDPATPLVEPTCTVEEDPPGNANTTAIEECLRDANGYVIDPQTNDYTMPGGQANVCYALLSDKTGLTPSAHDDMSAQCIDAAFNLEFKIARRPGFPAVGGTSITATCSVAEFPEVDCPGIGG</sequence>
<dbReference type="EMBL" id="JMCC02000034">
    <property type="protein sequence ID" value="KIG16628.1"/>
    <property type="molecule type" value="Genomic_DNA"/>
</dbReference>
<evidence type="ECO:0008006" key="3">
    <source>
        <dbReference type="Google" id="ProtNLM"/>
    </source>
</evidence>
<accession>A0A0C1ZZM3</accession>
<proteinExistence type="predicted"/>
<dbReference type="Proteomes" id="UP000031599">
    <property type="component" value="Unassembled WGS sequence"/>
</dbReference>
<dbReference type="AlphaFoldDB" id="A0A0C1ZZM3"/>
<dbReference type="RefSeq" id="WP_052549292.1">
    <property type="nucleotide sequence ID" value="NZ_JMCC02000034.1"/>
</dbReference>
<name>A0A0C1ZZM3_9BACT</name>
<protein>
    <recommendedName>
        <fullName evidence="3">VWFA domain-containing protein</fullName>
    </recommendedName>
</protein>
<reference evidence="1 2" key="1">
    <citation type="submission" date="2014-12" db="EMBL/GenBank/DDBJ databases">
        <title>Genome assembly of Enhygromyxa salina DSM 15201.</title>
        <authorList>
            <person name="Sharma G."/>
            <person name="Subramanian S."/>
        </authorList>
    </citation>
    <scope>NUCLEOTIDE SEQUENCE [LARGE SCALE GENOMIC DNA]</scope>
    <source>
        <strain evidence="1 2">DSM 15201</strain>
    </source>
</reference>
<comment type="caution">
    <text evidence="1">The sequence shown here is derived from an EMBL/GenBank/DDBJ whole genome shotgun (WGS) entry which is preliminary data.</text>
</comment>
<dbReference type="SUPFAM" id="SSF53300">
    <property type="entry name" value="vWA-like"/>
    <property type="match status" value="1"/>
</dbReference>
<gene>
    <name evidence="1" type="ORF">DB30_04247</name>
</gene>